<dbReference type="Proteomes" id="UP000224567">
    <property type="component" value="Unassembled WGS sequence"/>
</dbReference>
<proteinExistence type="predicted"/>
<name>A0A2G2W4Q6_CAPBA</name>
<dbReference type="Gene3D" id="3.80.10.10">
    <property type="entry name" value="Ribonuclease Inhibitor"/>
    <property type="match status" value="1"/>
</dbReference>
<dbReference type="Pfam" id="PF00931">
    <property type="entry name" value="NB-ARC"/>
    <property type="match status" value="1"/>
</dbReference>
<dbReference type="PANTHER" id="PTHR15140:SF49">
    <property type="entry name" value="LATE BLIGHT RESISTANCE PROTEIN HOMOLOG R1A-3"/>
    <property type="match status" value="1"/>
</dbReference>
<protein>
    <recommendedName>
        <fullName evidence="1">NB-ARC domain-containing protein</fullName>
    </recommendedName>
</protein>
<dbReference type="SUPFAM" id="SSF52540">
    <property type="entry name" value="P-loop containing nucleoside triphosphate hydrolases"/>
    <property type="match status" value="1"/>
</dbReference>
<sequence>MAAYTAVISLLQTLEQRNPKLIHAQTSLESLHATAEYFQLVLEKISSSTSRSDPEMIKFLDEKIRVAASDAEDVIELKMSSSFGILQNDDLLPVVEKVDTTTKQVMEIVSNFSTRTHDADDDNDQSFESTNNSIMLSNLEDEIVRGLDDYLEKIVERLRGPQSDLDIVTISGMGGIDALHCISKQTNFVNGKDYDKMDDNELADLVQKNLKGRRYLVVVDDIWSTDISDSTRQIFTDYNNRSLILLTTKDTNVAMFGPKHDFPPELEKVGKKIVEKSQGLPLMISVIAGHPSKMARTLHIWNDVVPEIIASHPDKCLGVLVSGEVWRLSDEDKFGSLKLLFSELYIKRWEATCDSFPNLKCLVLKKCDHLKEITTDFGEICTLESIELHNCGTAAEDSARTIEQEQADMGNNCLKVYIHSNHNSKVVEKMMISIPARFESKISAIEESCDLSRRVD</sequence>
<organism evidence="2 3">
    <name type="scientific">Capsicum baccatum</name>
    <name type="common">Peruvian pepper</name>
    <dbReference type="NCBI Taxonomy" id="33114"/>
    <lineage>
        <taxon>Eukaryota</taxon>
        <taxon>Viridiplantae</taxon>
        <taxon>Streptophyta</taxon>
        <taxon>Embryophyta</taxon>
        <taxon>Tracheophyta</taxon>
        <taxon>Spermatophyta</taxon>
        <taxon>Magnoliopsida</taxon>
        <taxon>eudicotyledons</taxon>
        <taxon>Gunneridae</taxon>
        <taxon>Pentapetalae</taxon>
        <taxon>asterids</taxon>
        <taxon>lamiids</taxon>
        <taxon>Solanales</taxon>
        <taxon>Solanaceae</taxon>
        <taxon>Solanoideae</taxon>
        <taxon>Capsiceae</taxon>
        <taxon>Capsicum</taxon>
    </lineage>
</organism>
<accession>A0A2G2W4Q6</accession>
<dbReference type="Gene3D" id="3.40.50.300">
    <property type="entry name" value="P-loop containing nucleotide triphosphate hydrolases"/>
    <property type="match status" value="1"/>
</dbReference>
<dbReference type="InterPro" id="IPR032675">
    <property type="entry name" value="LRR_dom_sf"/>
</dbReference>
<reference evidence="3" key="2">
    <citation type="journal article" date="2017" name="J. Anim. Genet.">
        <title>Multiple reference genome sequences of hot pepper reveal the massive evolution of plant disease resistance genes by retroduplication.</title>
        <authorList>
            <person name="Kim S."/>
            <person name="Park J."/>
            <person name="Yeom S.-I."/>
            <person name="Kim Y.-M."/>
            <person name="Seo E."/>
            <person name="Kim K.-T."/>
            <person name="Kim M.-S."/>
            <person name="Lee J.M."/>
            <person name="Cheong K."/>
            <person name="Shin H.-S."/>
            <person name="Kim S.-B."/>
            <person name="Han K."/>
            <person name="Lee J."/>
            <person name="Park M."/>
            <person name="Lee H.-A."/>
            <person name="Lee H.-Y."/>
            <person name="Lee Y."/>
            <person name="Oh S."/>
            <person name="Lee J.H."/>
            <person name="Choi E."/>
            <person name="Choi E."/>
            <person name="Lee S.E."/>
            <person name="Jeon J."/>
            <person name="Kim H."/>
            <person name="Choi G."/>
            <person name="Song H."/>
            <person name="Lee J."/>
            <person name="Lee S.-C."/>
            <person name="Kwon J.-K."/>
            <person name="Lee H.-Y."/>
            <person name="Koo N."/>
            <person name="Hong Y."/>
            <person name="Kim R.W."/>
            <person name="Kang W.-H."/>
            <person name="Huh J.H."/>
            <person name="Kang B.-C."/>
            <person name="Yang T.-J."/>
            <person name="Lee Y.-H."/>
            <person name="Bennetzen J.L."/>
            <person name="Choi D."/>
        </authorList>
    </citation>
    <scope>NUCLEOTIDE SEQUENCE [LARGE SCALE GENOMIC DNA]</scope>
    <source>
        <strain evidence="3">cv. PBC81</strain>
    </source>
</reference>
<gene>
    <name evidence="2" type="ORF">CQW23_19066</name>
</gene>
<evidence type="ECO:0000313" key="3">
    <source>
        <dbReference type="Proteomes" id="UP000224567"/>
    </source>
</evidence>
<feature type="domain" description="NB-ARC" evidence="1">
    <location>
        <begin position="191"/>
        <end position="265"/>
    </location>
</feature>
<evidence type="ECO:0000313" key="2">
    <source>
        <dbReference type="EMBL" id="PHT40212.1"/>
    </source>
</evidence>
<dbReference type="InterPro" id="IPR027417">
    <property type="entry name" value="P-loop_NTPase"/>
</dbReference>
<keyword evidence="3" id="KW-1185">Reference proteome</keyword>
<dbReference type="PANTHER" id="PTHR15140">
    <property type="entry name" value="TUBULIN-SPECIFIC CHAPERONE E"/>
    <property type="match status" value="1"/>
</dbReference>
<dbReference type="OrthoDB" id="1290927at2759"/>
<dbReference type="Gene3D" id="1.20.5.4130">
    <property type="match status" value="1"/>
</dbReference>
<comment type="caution">
    <text evidence="2">The sequence shown here is derived from an EMBL/GenBank/DDBJ whole genome shotgun (WGS) entry which is preliminary data.</text>
</comment>
<dbReference type="AlphaFoldDB" id="A0A2G2W4Q6"/>
<evidence type="ECO:0000259" key="1">
    <source>
        <dbReference type="Pfam" id="PF00931"/>
    </source>
</evidence>
<dbReference type="GO" id="GO:0043531">
    <property type="term" value="F:ADP binding"/>
    <property type="evidence" value="ECO:0007669"/>
    <property type="project" value="InterPro"/>
</dbReference>
<dbReference type="InterPro" id="IPR002182">
    <property type="entry name" value="NB-ARC"/>
</dbReference>
<dbReference type="EMBL" id="MLFT02000008">
    <property type="protein sequence ID" value="PHT40212.1"/>
    <property type="molecule type" value="Genomic_DNA"/>
</dbReference>
<reference evidence="2 3" key="1">
    <citation type="journal article" date="2017" name="Genome Biol.">
        <title>New reference genome sequences of hot pepper reveal the massive evolution of plant disease-resistance genes by retroduplication.</title>
        <authorList>
            <person name="Kim S."/>
            <person name="Park J."/>
            <person name="Yeom S.I."/>
            <person name="Kim Y.M."/>
            <person name="Seo E."/>
            <person name="Kim K.T."/>
            <person name="Kim M.S."/>
            <person name="Lee J.M."/>
            <person name="Cheong K."/>
            <person name="Shin H.S."/>
            <person name="Kim S.B."/>
            <person name="Han K."/>
            <person name="Lee J."/>
            <person name="Park M."/>
            <person name="Lee H.A."/>
            <person name="Lee H.Y."/>
            <person name="Lee Y."/>
            <person name="Oh S."/>
            <person name="Lee J.H."/>
            <person name="Choi E."/>
            <person name="Choi E."/>
            <person name="Lee S.E."/>
            <person name="Jeon J."/>
            <person name="Kim H."/>
            <person name="Choi G."/>
            <person name="Song H."/>
            <person name="Lee J."/>
            <person name="Lee S.C."/>
            <person name="Kwon J.K."/>
            <person name="Lee H.Y."/>
            <person name="Koo N."/>
            <person name="Hong Y."/>
            <person name="Kim R.W."/>
            <person name="Kang W.H."/>
            <person name="Huh J.H."/>
            <person name="Kang B.C."/>
            <person name="Yang T.J."/>
            <person name="Lee Y.H."/>
            <person name="Bennetzen J.L."/>
            <person name="Choi D."/>
        </authorList>
    </citation>
    <scope>NUCLEOTIDE SEQUENCE [LARGE SCALE GENOMIC DNA]</scope>
    <source>
        <strain evidence="3">cv. PBC81</strain>
    </source>
</reference>